<dbReference type="GO" id="GO:0060271">
    <property type="term" value="P:cilium assembly"/>
    <property type="evidence" value="ECO:0007669"/>
    <property type="project" value="TreeGrafter"/>
</dbReference>
<dbReference type="GO" id="GO:0003341">
    <property type="term" value="P:cilium movement"/>
    <property type="evidence" value="ECO:0007669"/>
    <property type="project" value="TreeGrafter"/>
</dbReference>
<accession>A0A9N9RLU9</accession>
<dbReference type="Gene3D" id="1.25.40.10">
    <property type="entry name" value="Tetratricopeptide repeat domain"/>
    <property type="match status" value="2"/>
</dbReference>
<dbReference type="AlphaFoldDB" id="A0A9N9RLU9"/>
<proteinExistence type="predicted"/>
<sequence length="875" mass="102643">MCENFQVFIDFKEVYINGISDDFESKEVELSLDFLGTKIGSMQDDNIILIDGAQLIKQNFILKSEVCLENEEYFMFQTFGCPVKIQLHSKKLEGRLKRKSENFQILFANGLINLLENLKDLRQKCKHVQCISLNVINSEKTEVILTYKIKFENAPKLDSTLSIRIDNVHNFPLSQDEIYEAAFQFPFDKKFRAVFMQKVTSASKIGDNSYLMDELLKERNFEIKDSSSIINLGYENFQTDFGTIMLHDMIRNGQKIVIELKLNDKLYMTCLDLTIFNHPEVTDVNYLVPIYEWNNKLIFTQSLQEACFVVNETASIKKRSSKKSMKTLDSIVAEDVLTSLIIDDKYVALKINVKLSKALNQEQRLESLMDELNNKFPYKLEIKQEDFVMQQSQKDLHCIIKQMSNVLEKFIDCHSNVSEEELLVDLKKFADSNEFCLKTDFKKVLTTIIGNTFNQEEKTRTNHEFKLLMMKAFKSLNKQINSILIDRYQKKLTDLKVLLDEKICKWQIEEYIRHGNPKKAEELIERELTESFDEAKMREKALYLLKLKKYDELEIMLRKLFRVSRYCSFSLYILSYLCVHKNNFDMAIFLVTILTKLKPQSMEYWILLSSFYGKIGNISGVRFCSIKIQGTEFIPNYKLNDSVIHPEIIFMDPITNILWHQLKFSVLEYYAITKIYAENGYQSLEWSIERIYIEIIELIESKKYQVALDILKRISIDDENEIIVRILKGNVLYEIKEDWKAISEYEIAFNLCLKFELSFPLTPAIRTGSWYLKEMEMFHKAKRYFTYCCKNFGTFDSFMGLGRTDLKLMIYHHAEKSLIEANVINKHSSDNWTLLALTSCKLKKIDTALDCYLTAKNLNANESPEMIEVEKYLDI</sequence>
<dbReference type="PANTHER" id="PTHR44314">
    <property type="entry name" value="CILIA- AND FLAGELLA-ASSOCIATED PROTEIN 70"/>
    <property type="match status" value="1"/>
</dbReference>
<evidence type="ECO:0000313" key="3">
    <source>
        <dbReference type="EMBL" id="CAG9798654.1"/>
    </source>
</evidence>
<reference evidence="3" key="1">
    <citation type="submission" date="2022-01" db="EMBL/GenBank/DDBJ databases">
        <authorList>
            <person name="King R."/>
        </authorList>
    </citation>
    <scope>NUCLEOTIDE SEQUENCE</scope>
</reference>
<keyword evidence="1" id="KW-0677">Repeat</keyword>
<keyword evidence="4" id="KW-1185">Reference proteome</keyword>
<dbReference type="GO" id="GO:0031514">
    <property type="term" value="C:motile cilium"/>
    <property type="evidence" value="ECO:0007669"/>
    <property type="project" value="TreeGrafter"/>
</dbReference>
<dbReference type="GO" id="GO:0070062">
    <property type="term" value="C:extracellular exosome"/>
    <property type="evidence" value="ECO:0007669"/>
    <property type="project" value="TreeGrafter"/>
</dbReference>
<evidence type="ECO:0000256" key="1">
    <source>
        <dbReference type="ARBA" id="ARBA00022737"/>
    </source>
</evidence>
<dbReference type="Proteomes" id="UP001153620">
    <property type="component" value="Chromosome 1"/>
</dbReference>
<protein>
    <submittedName>
        <fullName evidence="3">Uncharacterized protein</fullName>
    </submittedName>
</protein>
<dbReference type="OrthoDB" id="10503848at2759"/>
<keyword evidence="2" id="KW-0802">TPR repeat</keyword>
<dbReference type="InterPro" id="IPR052628">
    <property type="entry name" value="CFAP70"/>
</dbReference>
<reference evidence="3" key="2">
    <citation type="submission" date="2022-10" db="EMBL/GenBank/DDBJ databases">
        <authorList>
            <consortium name="ENA_rothamsted_submissions"/>
            <consortium name="culmorum"/>
            <person name="King R."/>
        </authorList>
    </citation>
    <scope>NUCLEOTIDE SEQUENCE</scope>
</reference>
<evidence type="ECO:0000256" key="2">
    <source>
        <dbReference type="ARBA" id="ARBA00022803"/>
    </source>
</evidence>
<name>A0A9N9RLU9_9DIPT</name>
<organism evidence="3 4">
    <name type="scientific">Chironomus riparius</name>
    <dbReference type="NCBI Taxonomy" id="315576"/>
    <lineage>
        <taxon>Eukaryota</taxon>
        <taxon>Metazoa</taxon>
        <taxon>Ecdysozoa</taxon>
        <taxon>Arthropoda</taxon>
        <taxon>Hexapoda</taxon>
        <taxon>Insecta</taxon>
        <taxon>Pterygota</taxon>
        <taxon>Neoptera</taxon>
        <taxon>Endopterygota</taxon>
        <taxon>Diptera</taxon>
        <taxon>Nematocera</taxon>
        <taxon>Chironomoidea</taxon>
        <taxon>Chironomidae</taxon>
        <taxon>Chironominae</taxon>
        <taxon>Chironomus</taxon>
    </lineage>
</organism>
<dbReference type="PANTHER" id="PTHR44314:SF1">
    <property type="entry name" value="CILIA- AND FLAGELLA-ASSOCIATED PROTEIN 70"/>
    <property type="match status" value="1"/>
</dbReference>
<gene>
    <name evidence="3" type="ORF">CHIRRI_LOCUS1636</name>
</gene>
<dbReference type="InterPro" id="IPR011990">
    <property type="entry name" value="TPR-like_helical_dom_sf"/>
</dbReference>
<dbReference type="EMBL" id="OU895877">
    <property type="protein sequence ID" value="CAG9798654.1"/>
    <property type="molecule type" value="Genomic_DNA"/>
</dbReference>
<evidence type="ECO:0000313" key="4">
    <source>
        <dbReference type="Proteomes" id="UP001153620"/>
    </source>
</evidence>
<dbReference type="SUPFAM" id="SSF48452">
    <property type="entry name" value="TPR-like"/>
    <property type="match status" value="1"/>
</dbReference>